<dbReference type="AlphaFoldDB" id="A0A1F6FLF2"/>
<name>A0A1F6FLF2_9BACT</name>
<evidence type="ECO:0000313" key="3">
    <source>
        <dbReference type="Proteomes" id="UP000179136"/>
    </source>
</evidence>
<dbReference type="EMBL" id="MFMW01000029">
    <property type="protein sequence ID" value="OGG86673.1"/>
    <property type="molecule type" value="Genomic_DNA"/>
</dbReference>
<sequence>MFYFKKQLNRQSGIALVLSVLILANLMMIALVVSDVILRIGKSSQGISQSEIAYFAAETAIEKAIYQIENFHNASNLPADGNLSNTLGSWTRYVAGIYTTPITCFDDQQKISFPADQATETDKSCVYAANSSQEVIKKNTNPLKVRLKPGKSFELSLNISTPASLAFYPGAVTIDWPAHSGKVIILSSDRQEVIDTSTTTGSGKIPDSGQLGNSPNYRIRLTNNSAADVIYTIAPQTANVSLPIGITITSQGYYDVNKKERIIIVERKNWEIY</sequence>
<evidence type="ECO:0000256" key="1">
    <source>
        <dbReference type="SAM" id="MobiDB-lite"/>
    </source>
</evidence>
<evidence type="ECO:0008006" key="4">
    <source>
        <dbReference type="Google" id="ProtNLM"/>
    </source>
</evidence>
<protein>
    <recommendedName>
        <fullName evidence="4">Type 4 fimbrial biogenesis protein PilX N-terminal domain-containing protein</fullName>
    </recommendedName>
</protein>
<reference evidence="2 3" key="1">
    <citation type="journal article" date="2016" name="Nat. Commun.">
        <title>Thousands of microbial genomes shed light on interconnected biogeochemical processes in an aquifer system.</title>
        <authorList>
            <person name="Anantharaman K."/>
            <person name="Brown C.T."/>
            <person name="Hug L.A."/>
            <person name="Sharon I."/>
            <person name="Castelle C.J."/>
            <person name="Probst A.J."/>
            <person name="Thomas B.C."/>
            <person name="Singh A."/>
            <person name="Wilkins M.J."/>
            <person name="Karaoz U."/>
            <person name="Brodie E.L."/>
            <person name="Williams K.H."/>
            <person name="Hubbard S.S."/>
            <person name="Banfield J.F."/>
        </authorList>
    </citation>
    <scope>NUCLEOTIDE SEQUENCE [LARGE SCALE GENOMIC DNA]</scope>
</reference>
<feature type="region of interest" description="Disordered" evidence="1">
    <location>
        <begin position="196"/>
        <end position="216"/>
    </location>
</feature>
<dbReference type="STRING" id="1798561.A3B87_02480"/>
<comment type="caution">
    <text evidence="2">The sequence shown here is derived from an EMBL/GenBank/DDBJ whole genome shotgun (WGS) entry which is preliminary data.</text>
</comment>
<organism evidence="2 3">
    <name type="scientific">Candidatus Kuenenbacteria bacterium RIFCSPHIGHO2_02_FULL_39_13</name>
    <dbReference type="NCBI Taxonomy" id="1798561"/>
    <lineage>
        <taxon>Bacteria</taxon>
        <taxon>Candidatus Kueneniibacteriota</taxon>
    </lineage>
</organism>
<gene>
    <name evidence="2" type="ORF">A3B87_02480</name>
</gene>
<proteinExistence type="predicted"/>
<evidence type="ECO:0000313" key="2">
    <source>
        <dbReference type="EMBL" id="OGG86673.1"/>
    </source>
</evidence>
<accession>A0A1F6FLF2</accession>
<dbReference type="Proteomes" id="UP000179136">
    <property type="component" value="Unassembled WGS sequence"/>
</dbReference>